<protein>
    <submittedName>
        <fullName evidence="3">Zinc ribbon domain-containing protein</fullName>
    </submittedName>
</protein>
<dbReference type="Pfam" id="PF13408">
    <property type="entry name" value="Zn_ribbon_recom"/>
    <property type="match status" value="1"/>
</dbReference>
<dbReference type="EMBL" id="JBHTAC010000047">
    <property type="protein sequence ID" value="MFC7246953.1"/>
    <property type="molecule type" value="Genomic_DNA"/>
</dbReference>
<keyword evidence="4" id="KW-1185">Reference proteome</keyword>
<evidence type="ECO:0000259" key="2">
    <source>
        <dbReference type="Pfam" id="PF13408"/>
    </source>
</evidence>
<evidence type="ECO:0000256" key="1">
    <source>
        <dbReference type="SAM" id="MobiDB-lite"/>
    </source>
</evidence>
<proteinExistence type="predicted"/>
<accession>A0ABW2H6G4</accession>
<evidence type="ECO:0000313" key="4">
    <source>
        <dbReference type="Proteomes" id="UP001596392"/>
    </source>
</evidence>
<sequence>MHRWSANRTSSPPSRSTRFRRAHPQTRYSLTGLIRCHLCGRVLDGHRVHGRAAYRCRHGRRSSSQADSGLPRNVYVHERKAVTEVAAQLGLPDDPNTVSAYLRAHQFVIMCGLGGTVTIEDANPPVVPTAANIPHQRRAAETPTEATSRGG</sequence>
<feature type="compositionally biased region" description="Low complexity" evidence="1">
    <location>
        <begin position="1"/>
        <end position="16"/>
    </location>
</feature>
<gene>
    <name evidence="3" type="ORF">ACFQO7_31125</name>
</gene>
<name>A0ABW2H6G4_9ACTN</name>
<evidence type="ECO:0000313" key="3">
    <source>
        <dbReference type="EMBL" id="MFC7246953.1"/>
    </source>
</evidence>
<organism evidence="3 4">
    <name type="scientific">Catellatospora aurea</name>
    <dbReference type="NCBI Taxonomy" id="1337874"/>
    <lineage>
        <taxon>Bacteria</taxon>
        <taxon>Bacillati</taxon>
        <taxon>Actinomycetota</taxon>
        <taxon>Actinomycetes</taxon>
        <taxon>Micromonosporales</taxon>
        <taxon>Micromonosporaceae</taxon>
        <taxon>Catellatospora</taxon>
    </lineage>
</organism>
<feature type="region of interest" description="Disordered" evidence="1">
    <location>
        <begin position="1"/>
        <end position="23"/>
    </location>
</feature>
<dbReference type="InterPro" id="IPR025827">
    <property type="entry name" value="Zn_ribbon_recom_dom"/>
</dbReference>
<feature type="domain" description="Recombinase zinc beta ribbon" evidence="2">
    <location>
        <begin position="30"/>
        <end position="64"/>
    </location>
</feature>
<reference evidence="4" key="1">
    <citation type="journal article" date="2019" name="Int. J. Syst. Evol. Microbiol.">
        <title>The Global Catalogue of Microorganisms (GCM) 10K type strain sequencing project: providing services to taxonomists for standard genome sequencing and annotation.</title>
        <authorList>
            <consortium name="The Broad Institute Genomics Platform"/>
            <consortium name="The Broad Institute Genome Sequencing Center for Infectious Disease"/>
            <person name="Wu L."/>
            <person name="Ma J."/>
        </authorList>
    </citation>
    <scope>NUCLEOTIDE SEQUENCE [LARGE SCALE GENOMIC DNA]</scope>
    <source>
        <strain evidence="4">CGMCC 1.9106</strain>
    </source>
</reference>
<comment type="caution">
    <text evidence="3">The sequence shown here is derived from an EMBL/GenBank/DDBJ whole genome shotgun (WGS) entry which is preliminary data.</text>
</comment>
<dbReference type="RefSeq" id="WP_376809745.1">
    <property type="nucleotide sequence ID" value="NZ_JBHTAC010000047.1"/>
</dbReference>
<dbReference type="Proteomes" id="UP001596392">
    <property type="component" value="Unassembled WGS sequence"/>
</dbReference>